<keyword evidence="2" id="KW-1185">Reference proteome</keyword>
<gene>
    <name evidence="1" type="ORF">OXU80_18390</name>
</gene>
<organism evidence="1 2">
    <name type="scientific">Antarcticirhabdus aurantiaca</name>
    <dbReference type="NCBI Taxonomy" id="2606717"/>
    <lineage>
        <taxon>Bacteria</taxon>
        <taxon>Pseudomonadati</taxon>
        <taxon>Pseudomonadota</taxon>
        <taxon>Alphaproteobacteria</taxon>
        <taxon>Hyphomicrobiales</taxon>
        <taxon>Aurantimonadaceae</taxon>
        <taxon>Antarcticirhabdus</taxon>
    </lineage>
</organism>
<dbReference type="EMBL" id="CP113520">
    <property type="protein sequence ID" value="WAJ26820.1"/>
    <property type="molecule type" value="Genomic_DNA"/>
</dbReference>
<sequence length="154" mass="16797">MAPTSHMREAIEVMEAFGICPATVREVMRHLQALGVVETRRGSGSFLLKPVSAETIHLPLSIEPGPGSRSPLHALDVCRALEVEAAIMAARRTADADIKRHGRLLIALEQTHRKMEASAPENSETYLPLRSPAARRRLPIAFGARPALAKASRH</sequence>
<evidence type="ECO:0000313" key="1">
    <source>
        <dbReference type="EMBL" id="WAJ26820.1"/>
    </source>
</evidence>
<accession>A0ACD4NJ56</accession>
<reference evidence="1" key="1">
    <citation type="submission" date="2022-11" db="EMBL/GenBank/DDBJ databases">
        <title>beta-Carotene-producing bacterium, Jeongeuplla avenae sp. nov., alleviates the salt stress of Arabidopsis seedlings.</title>
        <authorList>
            <person name="Jiang L."/>
            <person name="Lee J."/>
        </authorList>
    </citation>
    <scope>NUCLEOTIDE SEQUENCE</scope>
    <source>
        <strain evidence="1">DY_R2A_6</strain>
    </source>
</reference>
<dbReference type="Proteomes" id="UP001163223">
    <property type="component" value="Chromosome"/>
</dbReference>
<evidence type="ECO:0000313" key="2">
    <source>
        <dbReference type="Proteomes" id="UP001163223"/>
    </source>
</evidence>
<proteinExistence type="predicted"/>
<name>A0ACD4NJ56_9HYPH</name>
<protein>
    <submittedName>
        <fullName evidence="1">GntR family transcriptional regulator</fullName>
    </submittedName>
</protein>